<reference evidence="2 3" key="1">
    <citation type="submission" date="2019-04" db="EMBL/GenBank/DDBJ databases">
        <title>Herbidospora sp. NEAU-GS14.nov., a novel actinomycete isolated from soil.</title>
        <authorList>
            <person name="Han L."/>
        </authorList>
    </citation>
    <scope>NUCLEOTIDE SEQUENCE [LARGE SCALE GENOMIC DNA]</scope>
    <source>
        <strain evidence="2 3">NEAU-GS14</strain>
    </source>
</reference>
<feature type="region of interest" description="Disordered" evidence="1">
    <location>
        <begin position="27"/>
        <end position="58"/>
    </location>
</feature>
<dbReference type="AlphaFoldDB" id="A0A4U3M846"/>
<name>A0A4U3M846_9ACTN</name>
<organism evidence="2 3">
    <name type="scientific">Herbidospora galbida</name>
    <dbReference type="NCBI Taxonomy" id="2575442"/>
    <lineage>
        <taxon>Bacteria</taxon>
        <taxon>Bacillati</taxon>
        <taxon>Actinomycetota</taxon>
        <taxon>Actinomycetes</taxon>
        <taxon>Streptosporangiales</taxon>
        <taxon>Streptosporangiaceae</taxon>
        <taxon>Herbidospora</taxon>
    </lineage>
</organism>
<protein>
    <submittedName>
        <fullName evidence="2">Uncharacterized protein</fullName>
    </submittedName>
</protein>
<sequence length="97" mass="10916">MALWRALGLDDVQPVLSRQCSETSQARSHACHVWTPSRSRPGRRRPNGPWDYPDRTENQPLPIFARRFRIPKGKKVADARLYLSGSACTTPRSTGGN</sequence>
<evidence type="ECO:0000256" key="1">
    <source>
        <dbReference type="SAM" id="MobiDB-lite"/>
    </source>
</evidence>
<dbReference type="Proteomes" id="UP000308705">
    <property type="component" value="Unassembled WGS sequence"/>
</dbReference>
<accession>A0A4U3M846</accession>
<dbReference type="OrthoDB" id="9761045at2"/>
<dbReference type="RefSeq" id="WP_137250317.1">
    <property type="nucleotide sequence ID" value="NZ_SZQA01000034.1"/>
</dbReference>
<dbReference type="EMBL" id="SZQA01000034">
    <property type="protein sequence ID" value="TKK84462.1"/>
    <property type="molecule type" value="Genomic_DNA"/>
</dbReference>
<gene>
    <name evidence="2" type="ORF">FDA94_29410</name>
</gene>
<keyword evidence="3" id="KW-1185">Reference proteome</keyword>
<comment type="caution">
    <text evidence="2">The sequence shown here is derived from an EMBL/GenBank/DDBJ whole genome shotgun (WGS) entry which is preliminary data.</text>
</comment>
<evidence type="ECO:0000313" key="3">
    <source>
        <dbReference type="Proteomes" id="UP000308705"/>
    </source>
</evidence>
<evidence type="ECO:0000313" key="2">
    <source>
        <dbReference type="EMBL" id="TKK84462.1"/>
    </source>
</evidence>
<proteinExistence type="predicted"/>